<evidence type="ECO:0000313" key="2">
    <source>
        <dbReference type="EMBL" id="TWW74790.1"/>
    </source>
</evidence>
<dbReference type="Proteomes" id="UP000324091">
    <property type="component" value="Chromosome 14"/>
</dbReference>
<protein>
    <submittedName>
        <fullName evidence="2">Uncharacterized protein</fullName>
    </submittedName>
</protein>
<name>A0A5C6P993_9TELE</name>
<evidence type="ECO:0000256" key="1">
    <source>
        <dbReference type="SAM" id="MobiDB-lite"/>
    </source>
</evidence>
<organism evidence="2 3">
    <name type="scientific">Takifugu flavidus</name>
    <name type="common">sansaifugu</name>
    <dbReference type="NCBI Taxonomy" id="433684"/>
    <lineage>
        <taxon>Eukaryota</taxon>
        <taxon>Metazoa</taxon>
        <taxon>Chordata</taxon>
        <taxon>Craniata</taxon>
        <taxon>Vertebrata</taxon>
        <taxon>Euteleostomi</taxon>
        <taxon>Actinopterygii</taxon>
        <taxon>Neopterygii</taxon>
        <taxon>Teleostei</taxon>
        <taxon>Neoteleostei</taxon>
        <taxon>Acanthomorphata</taxon>
        <taxon>Eupercaria</taxon>
        <taxon>Tetraodontiformes</taxon>
        <taxon>Tetradontoidea</taxon>
        <taxon>Tetraodontidae</taxon>
        <taxon>Takifugu</taxon>
    </lineage>
</organism>
<feature type="compositionally biased region" description="Basic and acidic residues" evidence="1">
    <location>
        <begin position="92"/>
        <end position="101"/>
    </location>
</feature>
<feature type="region of interest" description="Disordered" evidence="1">
    <location>
        <begin position="92"/>
        <end position="116"/>
    </location>
</feature>
<comment type="caution">
    <text evidence="2">The sequence shown here is derived from an EMBL/GenBank/DDBJ whole genome shotgun (WGS) entry which is preliminary data.</text>
</comment>
<accession>A0A5C6P993</accession>
<reference evidence="2 3" key="1">
    <citation type="submission" date="2019-04" db="EMBL/GenBank/DDBJ databases">
        <title>Chromosome genome assembly for Takifugu flavidus.</title>
        <authorList>
            <person name="Xiao S."/>
        </authorList>
    </citation>
    <scope>NUCLEOTIDE SEQUENCE [LARGE SCALE GENOMIC DNA]</scope>
    <source>
        <strain evidence="2">HTHZ2018</strain>
        <tissue evidence="2">Muscle</tissue>
    </source>
</reference>
<keyword evidence="3" id="KW-1185">Reference proteome</keyword>
<dbReference type="AlphaFoldDB" id="A0A5C6P993"/>
<proteinExistence type="predicted"/>
<sequence>MAFTLGHEAIREATEVHTALLTLTTSCRIYNLLEGALAQESSKVLKRREEAPDCCFTHTVKLAHGPARGRNAVHITCSAVCGCPDSSSSEPLRHHLLHDGEPNASPAMQPASLRSSTRTFGICQRLCR</sequence>
<gene>
    <name evidence="2" type="ORF">D4764_14G0007930</name>
</gene>
<evidence type="ECO:0000313" key="3">
    <source>
        <dbReference type="Proteomes" id="UP000324091"/>
    </source>
</evidence>
<dbReference type="EMBL" id="RHFK02000006">
    <property type="protein sequence ID" value="TWW74790.1"/>
    <property type="molecule type" value="Genomic_DNA"/>
</dbReference>